<evidence type="ECO:0000313" key="6">
    <source>
        <dbReference type="EMBL" id="SHN25496.1"/>
    </source>
</evidence>
<gene>
    <name evidence="6" type="ORF">SAMN05192549_106213</name>
</gene>
<dbReference type="OrthoDB" id="9813383at2"/>
<dbReference type="PANTHER" id="PTHR43235">
    <property type="entry name" value="GLUTAMINE AMIDOTRANSFERASE PB2B2.05-RELATED"/>
    <property type="match status" value="1"/>
</dbReference>
<dbReference type="Proteomes" id="UP000184339">
    <property type="component" value="Unassembled WGS sequence"/>
</dbReference>
<keyword evidence="6" id="KW-0378">Hydrolase</keyword>
<evidence type="ECO:0000256" key="5">
    <source>
        <dbReference type="ARBA" id="ARBA00066788"/>
    </source>
</evidence>
<dbReference type="EMBL" id="FRCX01000006">
    <property type="protein sequence ID" value="SHN25496.1"/>
    <property type="molecule type" value="Genomic_DNA"/>
</dbReference>
<dbReference type="AlphaFoldDB" id="A0A1M7Q551"/>
<dbReference type="STRING" id="551987.SAMN05192549_106213"/>
<evidence type="ECO:0000256" key="3">
    <source>
        <dbReference type="ARBA" id="ARBA00055068"/>
    </source>
</evidence>
<dbReference type="InterPro" id="IPR011697">
    <property type="entry name" value="Peptidase_C26"/>
</dbReference>
<dbReference type="PROSITE" id="PS51273">
    <property type="entry name" value="GATASE_TYPE_1"/>
    <property type="match status" value="1"/>
</dbReference>
<dbReference type="SUPFAM" id="SSF52317">
    <property type="entry name" value="Class I glutamine amidotransferase-like"/>
    <property type="match status" value="1"/>
</dbReference>
<dbReference type="FunFam" id="3.40.50.880:FF:000030">
    <property type="entry name" value="Gamma-glutamyl-gamma-aminobutyrate hydrolase PuuD"/>
    <property type="match status" value="1"/>
</dbReference>
<sequence length="250" mass="26731">MRSPIVLVPACVNRIGAHPYHTAQLKYVAAVADGAHCTPLIVPALGANTDFEALLALADGIMLTGSPSNVHASLYGEDVLDPSLPQDAARDATTLPLIRAAIKRGIPMLAICRGFQEVNVALGGSLHQAVHAVPGMADHREHKEHTLDQQYAPSHRVLLDPGGRMTQLLGGAAEIMVNSLHGQGIHRLAPGLVAEAHADDGLVEAYRVADAKGFSLAVQWHPEWRFSENPDSVKLFRAFGDACRAYKATR</sequence>
<protein>
    <recommendedName>
        <fullName evidence="5">gamma-glutamyl-gamma-aminobutyrate hydrolase</fullName>
        <ecNumber evidence="5">3.5.1.94</ecNumber>
    </recommendedName>
</protein>
<dbReference type="RefSeq" id="WP_072785882.1">
    <property type="nucleotide sequence ID" value="NZ_FRCX01000006.1"/>
</dbReference>
<evidence type="ECO:0000256" key="4">
    <source>
        <dbReference type="ARBA" id="ARBA00060634"/>
    </source>
</evidence>
<dbReference type="InterPro" id="IPR029062">
    <property type="entry name" value="Class_I_gatase-like"/>
</dbReference>
<dbReference type="Pfam" id="PF07722">
    <property type="entry name" value="Peptidase_C26"/>
    <property type="match status" value="1"/>
</dbReference>
<dbReference type="GO" id="GO:0005829">
    <property type="term" value="C:cytosol"/>
    <property type="evidence" value="ECO:0007669"/>
    <property type="project" value="TreeGrafter"/>
</dbReference>
<reference evidence="7" key="1">
    <citation type="submission" date="2016-11" db="EMBL/GenBank/DDBJ databases">
        <authorList>
            <person name="Varghese N."/>
            <person name="Submissions S."/>
        </authorList>
    </citation>
    <scope>NUCLEOTIDE SEQUENCE [LARGE SCALE GENOMIC DNA]</scope>
    <source>
        <strain evidence="7">Sac-22</strain>
    </source>
</reference>
<dbReference type="GO" id="GO:0033969">
    <property type="term" value="F:gamma-glutamyl-gamma-aminobutyrate hydrolase activity"/>
    <property type="evidence" value="ECO:0007669"/>
    <property type="project" value="UniProtKB-EC"/>
</dbReference>
<dbReference type="GO" id="GO:0006598">
    <property type="term" value="P:polyamine catabolic process"/>
    <property type="evidence" value="ECO:0007669"/>
    <property type="project" value="TreeGrafter"/>
</dbReference>
<dbReference type="PANTHER" id="PTHR43235:SF1">
    <property type="entry name" value="GLUTAMINE AMIDOTRANSFERASE PB2B2.05-RELATED"/>
    <property type="match status" value="1"/>
</dbReference>
<dbReference type="Gene3D" id="3.40.50.880">
    <property type="match status" value="1"/>
</dbReference>
<proteinExistence type="inferred from homology"/>
<comment type="pathway">
    <text evidence="4">Amine and polyamine degradation; putrescine degradation; 4-aminobutanoate from putrescine: step 4/4.</text>
</comment>
<accession>A0A1M7Q551</accession>
<evidence type="ECO:0000256" key="2">
    <source>
        <dbReference type="ARBA" id="ARBA00052718"/>
    </source>
</evidence>
<evidence type="ECO:0000256" key="1">
    <source>
        <dbReference type="ARBA" id="ARBA00011083"/>
    </source>
</evidence>
<name>A0A1M7Q551_9BURK</name>
<dbReference type="CDD" id="cd01745">
    <property type="entry name" value="GATase1_2"/>
    <property type="match status" value="1"/>
</dbReference>
<keyword evidence="7" id="KW-1185">Reference proteome</keyword>
<dbReference type="InterPro" id="IPR044668">
    <property type="entry name" value="PuuD-like"/>
</dbReference>
<comment type="catalytic activity">
    <reaction evidence="2">
        <text>4-(gamma-L-glutamylamino)butanoate + H2O = 4-aminobutanoate + L-glutamate</text>
        <dbReference type="Rhea" id="RHEA:19737"/>
        <dbReference type="ChEBI" id="CHEBI:15377"/>
        <dbReference type="ChEBI" id="CHEBI:29985"/>
        <dbReference type="ChEBI" id="CHEBI:58800"/>
        <dbReference type="ChEBI" id="CHEBI:59888"/>
        <dbReference type="EC" id="3.5.1.94"/>
    </reaction>
</comment>
<comment type="similarity">
    <text evidence="1">Belongs to the peptidase C26 family.</text>
</comment>
<organism evidence="6 7">
    <name type="scientific">Duganella sacchari</name>
    <dbReference type="NCBI Taxonomy" id="551987"/>
    <lineage>
        <taxon>Bacteria</taxon>
        <taxon>Pseudomonadati</taxon>
        <taxon>Pseudomonadota</taxon>
        <taxon>Betaproteobacteria</taxon>
        <taxon>Burkholderiales</taxon>
        <taxon>Oxalobacteraceae</taxon>
        <taxon>Telluria group</taxon>
        <taxon>Duganella</taxon>
    </lineage>
</organism>
<dbReference type="EC" id="3.5.1.94" evidence="5"/>
<evidence type="ECO:0000313" key="7">
    <source>
        <dbReference type="Proteomes" id="UP000184339"/>
    </source>
</evidence>
<comment type="function">
    <text evidence="3">Involved in the breakdown of putrescine via hydrolysis of the gamma-glutamyl linkage of gamma-glutamyl-gamma-aminobutyrate.</text>
</comment>